<dbReference type="GO" id="GO:0000976">
    <property type="term" value="F:transcription cis-regulatory region binding"/>
    <property type="evidence" value="ECO:0007669"/>
    <property type="project" value="TreeGrafter"/>
</dbReference>
<keyword evidence="3" id="KW-0804">Transcription</keyword>
<dbReference type="Pfam" id="PF00356">
    <property type="entry name" value="LacI"/>
    <property type="match status" value="1"/>
</dbReference>
<dbReference type="Gene3D" id="1.10.260.40">
    <property type="entry name" value="lambda repressor-like DNA-binding domains"/>
    <property type="match status" value="1"/>
</dbReference>
<dbReference type="AlphaFoldDB" id="A0A8J2XRN5"/>
<dbReference type="EMBL" id="BMJC01000001">
    <property type="protein sequence ID" value="GGA89794.1"/>
    <property type="molecule type" value="Genomic_DNA"/>
</dbReference>
<dbReference type="PANTHER" id="PTHR30146">
    <property type="entry name" value="LACI-RELATED TRANSCRIPTIONAL REPRESSOR"/>
    <property type="match status" value="1"/>
</dbReference>
<evidence type="ECO:0000313" key="5">
    <source>
        <dbReference type="EMBL" id="GGA89794.1"/>
    </source>
</evidence>
<dbReference type="Gene3D" id="3.40.50.2300">
    <property type="match status" value="2"/>
</dbReference>
<dbReference type="SUPFAM" id="SSF53822">
    <property type="entry name" value="Periplasmic binding protein-like I"/>
    <property type="match status" value="1"/>
</dbReference>
<evidence type="ECO:0000256" key="1">
    <source>
        <dbReference type="ARBA" id="ARBA00023015"/>
    </source>
</evidence>
<dbReference type="PANTHER" id="PTHR30146:SF109">
    <property type="entry name" value="HTH-TYPE TRANSCRIPTIONAL REGULATOR GALS"/>
    <property type="match status" value="1"/>
</dbReference>
<keyword evidence="1" id="KW-0805">Transcription regulation</keyword>
<dbReference type="InterPro" id="IPR000843">
    <property type="entry name" value="HTH_LacI"/>
</dbReference>
<dbReference type="InterPro" id="IPR010982">
    <property type="entry name" value="Lambda_DNA-bd_dom_sf"/>
</dbReference>
<name>A0A8J2XRN5_9BACT</name>
<feature type="domain" description="HTH lacI-type" evidence="4">
    <location>
        <begin position="4"/>
        <end position="61"/>
    </location>
</feature>
<gene>
    <name evidence="5" type="ORF">GCM10011511_11280</name>
</gene>
<reference evidence="5" key="2">
    <citation type="submission" date="2020-09" db="EMBL/GenBank/DDBJ databases">
        <authorList>
            <person name="Sun Q."/>
            <person name="Zhou Y."/>
        </authorList>
    </citation>
    <scope>NUCLEOTIDE SEQUENCE</scope>
    <source>
        <strain evidence="5">CGMCC 1.15448</strain>
    </source>
</reference>
<dbReference type="SMART" id="SM00354">
    <property type="entry name" value="HTH_LACI"/>
    <property type="match status" value="1"/>
</dbReference>
<proteinExistence type="predicted"/>
<dbReference type="GO" id="GO:0003700">
    <property type="term" value="F:DNA-binding transcription factor activity"/>
    <property type="evidence" value="ECO:0007669"/>
    <property type="project" value="TreeGrafter"/>
</dbReference>
<dbReference type="PROSITE" id="PS00356">
    <property type="entry name" value="HTH_LACI_1"/>
    <property type="match status" value="1"/>
</dbReference>
<dbReference type="CDD" id="cd19977">
    <property type="entry name" value="PBP1_EndR-like"/>
    <property type="match status" value="1"/>
</dbReference>
<keyword evidence="2" id="KW-0238">DNA-binding</keyword>
<comment type="caution">
    <text evidence="5">The sequence shown here is derived from an EMBL/GenBank/DDBJ whole genome shotgun (WGS) entry which is preliminary data.</text>
</comment>
<dbReference type="RefSeq" id="WP_188929378.1">
    <property type="nucleotide sequence ID" value="NZ_BMJC01000001.1"/>
</dbReference>
<dbReference type="InterPro" id="IPR028082">
    <property type="entry name" value="Peripla_BP_I"/>
</dbReference>
<dbReference type="SUPFAM" id="SSF47413">
    <property type="entry name" value="lambda repressor-like DNA-binding domains"/>
    <property type="match status" value="1"/>
</dbReference>
<dbReference type="InterPro" id="IPR001761">
    <property type="entry name" value="Peripla_BP/Lac1_sug-bd_dom"/>
</dbReference>
<organism evidence="5 6">
    <name type="scientific">Puia dinghuensis</name>
    <dbReference type="NCBI Taxonomy" id="1792502"/>
    <lineage>
        <taxon>Bacteria</taxon>
        <taxon>Pseudomonadati</taxon>
        <taxon>Bacteroidota</taxon>
        <taxon>Chitinophagia</taxon>
        <taxon>Chitinophagales</taxon>
        <taxon>Chitinophagaceae</taxon>
        <taxon>Puia</taxon>
    </lineage>
</organism>
<evidence type="ECO:0000256" key="3">
    <source>
        <dbReference type="ARBA" id="ARBA00023163"/>
    </source>
</evidence>
<keyword evidence="6" id="KW-1185">Reference proteome</keyword>
<evidence type="ECO:0000313" key="6">
    <source>
        <dbReference type="Proteomes" id="UP000607559"/>
    </source>
</evidence>
<evidence type="ECO:0000256" key="2">
    <source>
        <dbReference type="ARBA" id="ARBA00023125"/>
    </source>
</evidence>
<dbReference type="Proteomes" id="UP000607559">
    <property type="component" value="Unassembled WGS sequence"/>
</dbReference>
<sequence>MKKVSISDIARKAGVSVSTVSFVMNDKAVKMRISREVIEKVEHVAREMGYRPNQLARGLRTGKTKTIGLIVENISNAFFATLAKSIEDEAKRYDYKVVYCSTDNDEDKARDLINMLSQRQVDGYIITPTLNLADDIHKLQAENKPVILIDRYFPQHEEIPSVLVDNYEGVSRGMEALIAKGYRKIALVTIETEMAHMKDRLRAYCDVLKRHGIAEEHSRVKIIPYNSDHEKALEEVERLLSGAGTDIDAVFFLTNYLGVLGIEVIKKLRIKVPEQLAVICFDDNDIFRLYTPTISVIRQPVEEIGKKAMFALIERLRHSGEETYPVNIPVRLTADLVARESI</sequence>
<protein>
    <submittedName>
        <fullName evidence="5">LacI family transcriptional regulator</fullName>
    </submittedName>
</protein>
<dbReference type="PROSITE" id="PS50932">
    <property type="entry name" value="HTH_LACI_2"/>
    <property type="match status" value="1"/>
</dbReference>
<dbReference type="Pfam" id="PF00532">
    <property type="entry name" value="Peripla_BP_1"/>
    <property type="match status" value="1"/>
</dbReference>
<dbReference type="CDD" id="cd01392">
    <property type="entry name" value="HTH_LacI"/>
    <property type="match status" value="1"/>
</dbReference>
<accession>A0A8J2XRN5</accession>
<reference evidence="5" key="1">
    <citation type="journal article" date="2014" name="Int. J. Syst. Evol. Microbiol.">
        <title>Complete genome sequence of Corynebacterium casei LMG S-19264T (=DSM 44701T), isolated from a smear-ripened cheese.</title>
        <authorList>
            <consortium name="US DOE Joint Genome Institute (JGI-PGF)"/>
            <person name="Walter F."/>
            <person name="Albersmeier A."/>
            <person name="Kalinowski J."/>
            <person name="Ruckert C."/>
        </authorList>
    </citation>
    <scope>NUCLEOTIDE SEQUENCE</scope>
    <source>
        <strain evidence="5">CGMCC 1.15448</strain>
    </source>
</reference>
<evidence type="ECO:0000259" key="4">
    <source>
        <dbReference type="PROSITE" id="PS50932"/>
    </source>
</evidence>